<dbReference type="AlphaFoldDB" id="L7IPV6"/>
<reference evidence="1" key="1">
    <citation type="journal article" date="2012" name="PLoS Genet.">
        <title>Comparative analysis of the genomes of two field isolates of the rice blast fungus Magnaporthe oryzae.</title>
        <authorList>
            <person name="Xue M."/>
            <person name="Yang J."/>
            <person name="Li Z."/>
            <person name="Hu S."/>
            <person name="Yao N."/>
            <person name="Dean R.A."/>
            <person name="Zhao W."/>
            <person name="Shen M."/>
            <person name="Zhang H."/>
            <person name="Li C."/>
            <person name="Liu L."/>
            <person name="Cao L."/>
            <person name="Xu X."/>
            <person name="Xing Y."/>
            <person name="Hsiang T."/>
            <person name="Zhang Z."/>
            <person name="Xu J.R."/>
            <person name="Peng Y.L."/>
        </authorList>
    </citation>
    <scope>NUCLEOTIDE SEQUENCE [LARGE SCALE GENOMIC DNA]</scope>
    <source>
        <strain evidence="1">P131</strain>
    </source>
</reference>
<evidence type="ECO:0000313" key="1">
    <source>
        <dbReference type="EMBL" id="ELQ57928.1"/>
    </source>
</evidence>
<name>L7IPV6_PYRO1</name>
<protein>
    <submittedName>
        <fullName evidence="1">Uncharacterized protein</fullName>
    </submittedName>
</protein>
<gene>
    <name evidence="1" type="ORF">OOW_P131scaffold01773g4</name>
</gene>
<accession>L7IPV6</accession>
<organism>
    <name type="scientific">Pyricularia oryzae (strain P131)</name>
    <name type="common">Rice blast fungus</name>
    <name type="synonym">Magnaporthe oryzae</name>
    <dbReference type="NCBI Taxonomy" id="1143193"/>
    <lineage>
        <taxon>Eukaryota</taxon>
        <taxon>Fungi</taxon>
        <taxon>Dikarya</taxon>
        <taxon>Ascomycota</taxon>
        <taxon>Pezizomycotina</taxon>
        <taxon>Sordariomycetes</taxon>
        <taxon>Sordariomycetidae</taxon>
        <taxon>Magnaporthales</taxon>
        <taxon>Pyriculariaceae</taxon>
        <taxon>Pyricularia</taxon>
    </lineage>
</organism>
<proteinExistence type="predicted"/>
<dbReference type="EMBL" id="JH795264">
    <property type="protein sequence ID" value="ELQ57928.1"/>
    <property type="molecule type" value="Genomic_DNA"/>
</dbReference>
<sequence length="89" mass="10676">MCTYQYMDYSCGHRRTIAAEWCDRYRNKLQSHIRCRPEIPYYTKNDQICSHCHEQLNPRYMPHNVQIRRGPLYSLRAGGGFVSVFRETT</sequence>